<dbReference type="GeneID" id="25569117"/>
<sequence length="258" mass="26418">MSSLAGLPTATQHMLSAAGITTRHELLKLVGPPASGKSQFIVSAALDSVFVVNGSEGPADALAGASDAAPAWILDSSASFSVDRLVEMVHARLASAPAEVQEAAAAELETALAHRLRIVAVHSVADVLDALDAVEAQLENAAAIAPRLVAVDSIADILSPIVGSGRRALADVATVGARLRDIAAAGVIVLVTNRVTASGTTPALGRAWRFVPDVRLMLEPHLEHQATHVRVVACPRLALSDSPLTFAITAEGIVGVAP</sequence>
<keyword evidence="4" id="KW-1185">Reference proteome</keyword>
<dbReference type="GO" id="GO:0000724">
    <property type="term" value="P:double-strand break repair via homologous recombination"/>
    <property type="evidence" value="ECO:0007669"/>
    <property type="project" value="TreeGrafter"/>
</dbReference>
<reference evidence="3 4" key="1">
    <citation type="submission" date="2010-05" db="EMBL/GenBank/DDBJ databases">
        <title>The Genome Sequence of Thecamonas trahens ATCC 50062.</title>
        <authorList>
            <consortium name="The Broad Institute Genome Sequencing Platform"/>
            <person name="Russ C."/>
            <person name="Cuomo C."/>
            <person name="Shea T."/>
            <person name="Young S.K."/>
            <person name="Zeng Q."/>
            <person name="Koehrsen M."/>
            <person name="Haas B."/>
            <person name="Borodovsky M."/>
            <person name="Guigo R."/>
            <person name="Alvarado L."/>
            <person name="Berlin A."/>
            <person name="Bochicchio J."/>
            <person name="Borenstein D."/>
            <person name="Chapman S."/>
            <person name="Chen Z."/>
            <person name="Freedman E."/>
            <person name="Gellesch M."/>
            <person name="Goldberg J."/>
            <person name="Griggs A."/>
            <person name="Gujja S."/>
            <person name="Heilman E."/>
            <person name="Heiman D."/>
            <person name="Hepburn T."/>
            <person name="Howarth C."/>
            <person name="Jen D."/>
            <person name="Larson L."/>
            <person name="Mehta T."/>
            <person name="Park D."/>
            <person name="Pearson M."/>
            <person name="Roberts A."/>
            <person name="Saif S."/>
            <person name="Shenoy N."/>
            <person name="Sisk P."/>
            <person name="Stolte C."/>
            <person name="Sykes S."/>
            <person name="Thomson T."/>
            <person name="Walk T."/>
            <person name="White J."/>
            <person name="Yandava C."/>
            <person name="Burger G."/>
            <person name="Gray M.W."/>
            <person name="Holland P.W.H."/>
            <person name="King N."/>
            <person name="Lang F.B.F."/>
            <person name="Roger A.J."/>
            <person name="Ruiz-Trillo I."/>
            <person name="Lander E."/>
            <person name="Nusbaum C."/>
        </authorList>
    </citation>
    <scope>NUCLEOTIDE SEQUENCE [LARGE SCALE GENOMIC DNA]</scope>
    <source>
        <strain evidence="3 4">ATCC 50062</strain>
    </source>
</reference>
<organism evidence="3 4">
    <name type="scientific">Thecamonas trahens ATCC 50062</name>
    <dbReference type="NCBI Taxonomy" id="461836"/>
    <lineage>
        <taxon>Eukaryota</taxon>
        <taxon>Apusozoa</taxon>
        <taxon>Apusomonadida</taxon>
        <taxon>Apusomonadidae</taxon>
        <taxon>Thecamonas</taxon>
    </lineage>
</organism>
<dbReference type="GO" id="GO:0033063">
    <property type="term" value="C:Rad51B-Rad51C-Rad51D-XRCC2 complex"/>
    <property type="evidence" value="ECO:0007669"/>
    <property type="project" value="TreeGrafter"/>
</dbReference>
<protein>
    <submittedName>
        <fullName evidence="3">RAD51D transcript variant delta 10</fullName>
    </submittedName>
</protein>
<name>A0A0L0DSR1_THETB</name>
<evidence type="ECO:0000256" key="2">
    <source>
        <dbReference type="ARBA" id="ARBA00023242"/>
    </source>
</evidence>
<dbReference type="RefSeq" id="XP_013753021.1">
    <property type="nucleotide sequence ID" value="XM_013897567.1"/>
</dbReference>
<evidence type="ECO:0000313" key="4">
    <source>
        <dbReference type="Proteomes" id="UP000054408"/>
    </source>
</evidence>
<dbReference type="OrthoDB" id="336321at2759"/>
<dbReference type="GO" id="GO:0005815">
    <property type="term" value="C:microtubule organizing center"/>
    <property type="evidence" value="ECO:0007669"/>
    <property type="project" value="TreeGrafter"/>
</dbReference>
<comment type="subcellular location">
    <subcellularLocation>
        <location evidence="1">Nucleus</location>
    </subcellularLocation>
</comment>
<dbReference type="AlphaFoldDB" id="A0A0L0DSR1"/>
<dbReference type="GO" id="GO:0003697">
    <property type="term" value="F:single-stranded DNA binding"/>
    <property type="evidence" value="ECO:0007669"/>
    <property type="project" value="TreeGrafter"/>
</dbReference>
<gene>
    <name evidence="3" type="ORF">AMSG_11047</name>
</gene>
<dbReference type="Gene3D" id="3.40.50.300">
    <property type="entry name" value="P-loop containing nucleotide triphosphate hydrolases"/>
    <property type="match status" value="1"/>
</dbReference>
<dbReference type="GO" id="GO:0008094">
    <property type="term" value="F:ATP-dependent activity, acting on DNA"/>
    <property type="evidence" value="ECO:0007669"/>
    <property type="project" value="TreeGrafter"/>
</dbReference>
<accession>A0A0L0DSR1</accession>
<dbReference type="GO" id="GO:0005657">
    <property type="term" value="C:replication fork"/>
    <property type="evidence" value="ECO:0007669"/>
    <property type="project" value="TreeGrafter"/>
</dbReference>
<dbReference type="Proteomes" id="UP000054408">
    <property type="component" value="Unassembled WGS sequence"/>
</dbReference>
<dbReference type="GO" id="GO:0042148">
    <property type="term" value="P:DNA strand invasion"/>
    <property type="evidence" value="ECO:0007669"/>
    <property type="project" value="TreeGrafter"/>
</dbReference>
<dbReference type="GO" id="GO:0007131">
    <property type="term" value="P:reciprocal meiotic recombination"/>
    <property type="evidence" value="ECO:0007669"/>
    <property type="project" value="TreeGrafter"/>
</dbReference>
<dbReference type="SUPFAM" id="SSF52540">
    <property type="entry name" value="P-loop containing nucleoside triphosphate hydrolases"/>
    <property type="match status" value="1"/>
</dbReference>
<evidence type="ECO:0000256" key="1">
    <source>
        <dbReference type="ARBA" id="ARBA00004123"/>
    </source>
</evidence>
<proteinExistence type="predicted"/>
<dbReference type="PANTHER" id="PTHR46457">
    <property type="entry name" value="DNA REPAIR PROTEIN RAD51 HOMOLOG 4"/>
    <property type="match status" value="1"/>
</dbReference>
<dbReference type="InterPro" id="IPR051988">
    <property type="entry name" value="HRR_RAD51_Paralog"/>
</dbReference>
<dbReference type="InterPro" id="IPR027417">
    <property type="entry name" value="P-loop_NTPase"/>
</dbReference>
<dbReference type="GO" id="GO:0000400">
    <property type="term" value="F:four-way junction DNA binding"/>
    <property type="evidence" value="ECO:0007669"/>
    <property type="project" value="TreeGrafter"/>
</dbReference>
<evidence type="ECO:0000313" key="3">
    <source>
        <dbReference type="EMBL" id="KNC55389.1"/>
    </source>
</evidence>
<dbReference type="EMBL" id="GL349500">
    <property type="protein sequence ID" value="KNC55389.1"/>
    <property type="molecule type" value="Genomic_DNA"/>
</dbReference>
<dbReference type="GO" id="GO:0000723">
    <property type="term" value="P:telomere maintenance"/>
    <property type="evidence" value="ECO:0007669"/>
    <property type="project" value="TreeGrafter"/>
</dbReference>
<dbReference type="STRING" id="461836.A0A0L0DSR1"/>
<keyword evidence="2" id="KW-0539">Nucleus</keyword>
<dbReference type="PANTHER" id="PTHR46457:SF1">
    <property type="entry name" value="DNA REPAIR PROTEIN RAD51 HOMOLOG 4"/>
    <property type="match status" value="1"/>
</dbReference>